<name>A0A1I8C177_MELHA</name>
<protein>
    <submittedName>
        <fullName evidence="3">Uncharacterized protein</fullName>
    </submittedName>
</protein>
<sequence length="51" mass="5867">MKYIFLIKIIFILTIVLINNENIMAGVINGLDLADNKDKPKTFQECLDKLK</sequence>
<dbReference type="AlphaFoldDB" id="A0A1I8C177"/>
<feature type="signal peptide" evidence="1">
    <location>
        <begin position="1"/>
        <end position="25"/>
    </location>
</feature>
<dbReference type="WBParaSite" id="MhA1_Contig953.frz3.gene17">
    <property type="protein sequence ID" value="MhA1_Contig953.frz3.gene17"/>
    <property type="gene ID" value="MhA1_Contig953.frz3.gene17"/>
</dbReference>
<proteinExistence type="predicted"/>
<evidence type="ECO:0000256" key="1">
    <source>
        <dbReference type="SAM" id="SignalP"/>
    </source>
</evidence>
<evidence type="ECO:0000313" key="2">
    <source>
        <dbReference type="Proteomes" id="UP000095281"/>
    </source>
</evidence>
<dbReference type="Proteomes" id="UP000095281">
    <property type="component" value="Unplaced"/>
</dbReference>
<accession>A0A1I8C177</accession>
<keyword evidence="1" id="KW-0732">Signal</keyword>
<organism evidence="2 3">
    <name type="scientific">Meloidogyne hapla</name>
    <name type="common">Root-knot nematode worm</name>
    <dbReference type="NCBI Taxonomy" id="6305"/>
    <lineage>
        <taxon>Eukaryota</taxon>
        <taxon>Metazoa</taxon>
        <taxon>Ecdysozoa</taxon>
        <taxon>Nematoda</taxon>
        <taxon>Chromadorea</taxon>
        <taxon>Rhabditida</taxon>
        <taxon>Tylenchina</taxon>
        <taxon>Tylenchomorpha</taxon>
        <taxon>Tylenchoidea</taxon>
        <taxon>Meloidogynidae</taxon>
        <taxon>Meloidogyninae</taxon>
        <taxon>Meloidogyne</taxon>
    </lineage>
</organism>
<evidence type="ECO:0000313" key="3">
    <source>
        <dbReference type="WBParaSite" id="MhA1_Contig953.frz3.gene17"/>
    </source>
</evidence>
<feature type="chain" id="PRO_5009316372" evidence="1">
    <location>
        <begin position="26"/>
        <end position="51"/>
    </location>
</feature>
<keyword evidence="2" id="KW-1185">Reference proteome</keyword>
<reference evidence="3" key="1">
    <citation type="submission" date="2016-11" db="UniProtKB">
        <authorList>
            <consortium name="WormBaseParasite"/>
        </authorList>
    </citation>
    <scope>IDENTIFICATION</scope>
</reference>